<dbReference type="InterPro" id="IPR016186">
    <property type="entry name" value="C-type_lectin-like/link_sf"/>
</dbReference>
<dbReference type="EMBL" id="JAWDGP010001550">
    <property type="protein sequence ID" value="KAK3790295.1"/>
    <property type="molecule type" value="Genomic_DNA"/>
</dbReference>
<reference evidence="3" key="1">
    <citation type="journal article" date="2023" name="G3 (Bethesda)">
        <title>A reference genome for the long-term kleptoplast-retaining sea slug Elysia crispata morphotype clarki.</title>
        <authorList>
            <person name="Eastman K.E."/>
            <person name="Pendleton A.L."/>
            <person name="Shaikh M.A."/>
            <person name="Suttiyut T."/>
            <person name="Ogas R."/>
            <person name="Tomko P."/>
            <person name="Gavelis G."/>
            <person name="Widhalm J.R."/>
            <person name="Wisecaver J.H."/>
        </authorList>
    </citation>
    <scope>NUCLEOTIDE SEQUENCE</scope>
    <source>
        <strain evidence="3">ECLA1</strain>
    </source>
</reference>
<feature type="chain" id="PRO_5042048089" description="C-type lectin domain-containing protein" evidence="1">
    <location>
        <begin position="19"/>
        <end position="181"/>
    </location>
</feature>
<evidence type="ECO:0000313" key="3">
    <source>
        <dbReference type="EMBL" id="KAK3790295.1"/>
    </source>
</evidence>
<evidence type="ECO:0000256" key="1">
    <source>
        <dbReference type="SAM" id="SignalP"/>
    </source>
</evidence>
<dbReference type="PANTHER" id="PTHR22801">
    <property type="entry name" value="LITHOSTATHINE"/>
    <property type="match status" value="1"/>
</dbReference>
<dbReference type="Gene3D" id="3.10.100.10">
    <property type="entry name" value="Mannose-Binding Protein A, subunit A"/>
    <property type="match status" value="1"/>
</dbReference>
<evidence type="ECO:0000313" key="4">
    <source>
        <dbReference type="Proteomes" id="UP001283361"/>
    </source>
</evidence>
<comment type="caution">
    <text evidence="3">The sequence shown here is derived from an EMBL/GenBank/DDBJ whole genome shotgun (WGS) entry which is preliminary data.</text>
</comment>
<dbReference type="Proteomes" id="UP001283361">
    <property type="component" value="Unassembled WGS sequence"/>
</dbReference>
<organism evidence="3 4">
    <name type="scientific">Elysia crispata</name>
    <name type="common">lettuce slug</name>
    <dbReference type="NCBI Taxonomy" id="231223"/>
    <lineage>
        <taxon>Eukaryota</taxon>
        <taxon>Metazoa</taxon>
        <taxon>Spiralia</taxon>
        <taxon>Lophotrochozoa</taxon>
        <taxon>Mollusca</taxon>
        <taxon>Gastropoda</taxon>
        <taxon>Heterobranchia</taxon>
        <taxon>Euthyneura</taxon>
        <taxon>Panpulmonata</taxon>
        <taxon>Sacoglossa</taxon>
        <taxon>Placobranchoidea</taxon>
        <taxon>Plakobranchidae</taxon>
        <taxon>Elysia</taxon>
    </lineage>
</organism>
<dbReference type="SMART" id="SM00034">
    <property type="entry name" value="CLECT"/>
    <property type="match status" value="1"/>
</dbReference>
<feature type="signal peptide" evidence="1">
    <location>
        <begin position="1"/>
        <end position="18"/>
    </location>
</feature>
<dbReference type="PROSITE" id="PS50041">
    <property type="entry name" value="C_TYPE_LECTIN_2"/>
    <property type="match status" value="1"/>
</dbReference>
<dbReference type="InterPro" id="IPR050801">
    <property type="entry name" value="Ca-Dep_Lectins_ImmuneDev"/>
</dbReference>
<feature type="domain" description="C-type lectin" evidence="2">
    <location>
        <begin position="44"/>
        <end position="162"/>
    </location>
</feature>
<dbReference type="InterPro" id="IPR016187">
    <property type="entry name" value="CTDL_fold"/>
</dbReference>
<name>A0AAE1ALV8_9GAST</name>
<dbReference type="PANTHER" id="PTHR22801:SF63">
    <property type="entry name" value="C-TYPE LECTIN DOMAIN-CONTAINING PROTEIN"/>
    <property type="match status" value="1"/>
</dbReference>
<accession>A0AAE1ALV8</accession>
<dbReference type="Pfam" id="PF00059">
    <property type="entry name" value="Lectin_C"/>
    <property type="match status" value="1"/>
</dbReference>
<dbReference type="InterPro" id="IPR001304">
    <property type="entry name" value="C-type_lectin-like"/>
</dbReference>
<sequence>MRPLIISYFLVAWSIATAAPNANVQNTCPPRLVSAINPFYMQVFNGTCFHFVVNDRKMYRDASIACRKDGGTLAMPKTETLNRYLSNQSLHYYGVVDELWIGLRDHEDDSTFIWADQEQMVWHHLANYQDHDNDWFGKLIEDCVALDPLDGFWYDSPCNNQLWSAALGSDLQKMYICQYSS</sequence>
<keyword evidence="1" id="KW-0732">Signal</keyword>
<protein>
    <recommendedName>
        <fullName evidence="2">C-type lectin domain-containing protein</fullName>
    </recommendedName>
</protein>
<gene>
    <name evidence="3" type="ORF">RRG08_034856</name>
</gene>
<dbReference type="AlphaFoldDB" id="A0AAE1ALV8"/>
<proteinExistence type="predicted"/>
<evidence type="ECO:0000259" key="2">
    <source>
        <dbReference type="PROSITE" id="PS50041"/>
    </source>
</evidence>
<dbReference type="CDD" id="cd00037">
    <property type="entry name" value="CLECT"/>
    <property type="match status" value="1"/>
</dbReference>
<keyword evidence="4" id="KW-1185">Reference proteome</keyword>
<dbReference type="SUPFAM" id="SSF56436">
    <property type="entry name" value="C-type lectin-like"/>
    <property type="match status" value="1"/>
</dbReference>